<dbReference type="GO" id="GO:0005524">
    <property type="term" value="F:ATP binding"/>
    <property type="evidence" value="ECO:0007669"/>
    <property type="project" value="UniProtKB-KW"/>
</dbReference>
<accession>A0A1C5HCG4</accession>
<evidence type="ECO:0000259" key="10">
    <source>
        <dbReference type="PROSITE" id="PS50893"/>
    </source>
</evidence>
<dbReference type="PANTHER" id="PTHR43582">
    <property type="entry name" value="LINEARMYCIN RESISTANCE ATP-BINDING PROTEIN LNRL"/>
    <property type="match status" value="1"/>
</dbReference>
<evidence type="ECO:0000256" key="4">
    <source>
        <dbReference type="ARBA" id="ARBA00022692"/>
    </source>
</evidence>
<dbReference type="InterPro" id="IPR003439">
    <property type="entry name" value="ABC_transporter-like_ATP-bd"/>
</dbReference>
<evidence type="ECO:0000256" key="5">
    <source>
        <dbReference type="ARBA" id="ARBA00022741"/>
    </source>
</evidence>
<dbReference type="Pfam" id="PF00005">
    <property type="entry name" value="ABC_tran"/>
    <property type="match status" value="1"/>
</dbReference>
<dbReference type="SUPFAM" id="SSF52540">
    <property type="entry name" value="P-loop containing nucleoside triphosphate hydrolases"/>
    <property type="match status" value="1"/>
</dbReference>
<dbReference type="PANTHER" id="PTHR43582:SF5">
    <property type="entry name" value="ABC TRANSPORTER"/>
    <property type="match status" value="1"/>
</dbReference>
<dbReference type="InterPro" id="IPR017871">
    <property type="entry name" value="ABC_transporter-like_CS"/>
</dbReference>
<dbReference type="GO" id="GO:0043215">
    <property type="term" value="P:daunorubicin transport"/>
    <property type="evidence" value="ECO:0007669"/>
    <property type="project" value="InterPro"/>
</dbReference>
<proteinExistence type="inferred from homology"/>
<dbReference type="InterPro" id="IPR025302">
    <property type="entry name" value="DrrA1/2-like_C"/>
</dbReference>
<dbReference type="PROSITE" id="PS50893">
    <property type="entry name" value="ABC_TRANSPORTER_2"/>
    <property type="match status" value="1"/>
</dbReference>
<keyword evidence="7" id="KW-1133">Transmembrane helix</keyword>
<keyword evidence="3" id="KW-0813">Transport</keyword>
<keyword evidence="12" id="KW-1185">Reference proteome</keyword>
<feature type="domain" description="ABC transporter" evidence="10">
    <location>
        <begin position="2"/>
        <end position="240"/>
    </location>
</feature>
<dbReference type="GO" id="GO:0005886">
    <property type="term" value="C:plasma membrane"/>
    <property type="evidence" value="ECO:0007669"/>
    <property type="project" value="UniProtKB-SubCell"/>
</dbReference>
<dbReference type="Pfam" id="PF13732">
    <property type="entry name" value="DrrA1-3_C"/>
    <property type="match status" value="1"/>
</dbReference>
<dbReference type="EMBL" id="LT607751">
    <property type="protein sequence ID" value="SCG43722.1"/>
    <property type="molecule type" value="Genomic_DNA"/>
</dbReference>
<dbReference type="NCBIfam" id="TIGR01188">
    <property type="entry name" value="drrA"/>
    <property type="match status" value="1"/>
</dbReference>
<dbReference type="InterPro" id="IPR003593">
    <property type="entry name" value="AAA+_ATPase"/>
</dbReference>
<protein>
    <submittedName>
        <fullName evidence="11">ABC-2 type transport system ATP-binding protein</fullName>
    </submittedName>
</protein>
<organism evidence="11 12">
    <name type="scientific">Micromonospora siamensis</name>
    <dbReference type="NCBI Taxonomy" id="299152"/>
    <lineage>
        <taxon>Bacteria</taxon>
        <taxon>Bacillati</taxon>
        <taxon>Actinomycetota</taxon>
        <taxon>Actinomycetes</taxon>
        <taxon>Micromonosporales</taxon>
        <taxon>Micromonosporaceae</taxon>
        <taxon>Micromonospora</taxon>
    </lineage>
</organism>
<comment type="similarity">
    <text evidence="9">Belongs to the ABC transporter superfamily. Drug exporter-1 (DrugE1) (TC 3.A.1.105) family.</text>
</comment>
<keyword evidence="8" id="KW-0472">Membrane</keyword>
<dbReference type="AlphaFoldDB" id="A0A1C5HCG4"/>
<dbReference type="InterPro" id="IPR005894">
    <property type="entry name" value="DrrA"/>
</dbReference>
<reference evidence="11 12" key="1">
    <citation type="submission" date="2016-06" db="EMBL/GenBank/DDBJ databases">
        <authorList>
            <person name="Kjaerup R.B."/>
            <person name="Dalgaard T.S."/>
            <person name="Juul-Madsen H.R."/>
        </authorList>
    </citation>
    <scope>NUCLEOTIDE SEQUENCE [LARGE SCALE GENOMIC DNA]</scope>
    <source>
        <strain evidence="11 12">DSM 45097</strain>
    </source>
</reference>
<keyword evidence="5" id="KW-0547">Nucleotide-binding</keyword>
<name>A0A1C5HCG4_9ACTN</name>
<dbReference type="Gene3D" id="3.40.50.300">
    <property type="entry name" value="P-loop containing nucleotide triphosphate hydrolases"/>
    <property type="match status" value="1"/>
</dbReference>
<evidence type="ECO:0000256" key="9">
    <source>
        <dbReference type="ARBA" id="ARBA00049985"/>
    </source>
</evidence>
<dbReference type="RefSeq" id="WP_088969785.1">
    <property type="nucleotide sequence ID" value="NZ_JBHLYF010000014.1"/>
</dbReference>
<keyword evidence="4" id="KW-0812">Transmembrane</keyword>
<dbReference type="SMART" id="SM00382">
    <property type="entry name" value="AAA"/>
    <property type="match status" value="1"/>
</dbReference>
<evidence type="ECO:0000256" key="3">
    <source>
        <dbReference type="ARBA" id="ARBA00022448"/>
    </source>
</evidence>
<dbReference type="Proteomes" id="UP000198210">
    <property type="component" value="Chromosome I"/>
</dbReference>
<evidence type="ECO:0000256" key="1">
    <source>
        <dbReference type="ARBA" id="ARBA00004141"/>
    </source>
</evidence>
<dbReference type="InterPro" id="IPR027417">
    <property type="entry name" value="P-loop_NTPase"/>
</dbReference>
<comment type="subcellular location">
    <subcellularLocation>
        <location evidence="2">Cell membrane</location>
        <topology evidence="2">Peripheral membrane protein</topology>
        <orientation evidence="2">Cytoplasmic side</orientation>
    </subcellularLocation>
    <subcellularLocation>
        <location evidence="1">Membrane</location>
        <topology evidence="1">Multi-pass membrane protein</topology>
    </subcellularLocation>
</comment>
<evidence type="ECO:0000313" key="12">
    <source>
        <dbReference type="Proteomes" id="UP000198210"/>
    </source>
</evidence>
<sequence>MIETRGLRKSFRSRAGRETKTVDAVRGVDLAVAEGEIFGFLGPNGAGKTTTLRMLATLIEPDGGEATIAGADLRKDPAGVRRRIGYVPQGGSTWDDSTAREELVLQARLYGIGKADAQRRAVRALDAFQLTEYADRKCKTYSGGQRRRVEIALGIIHEPKIVFLDEPTTGLDPQSRAHMWDEIRRLRAEGMTVFITTHYLDEADALCDRIAIMDNGEVVAEGTPAELKREISGDVVLVGLDLPATPQAAELLDTEEYVNKLETADGGGLRLFVDDGATAIPQILRRLDHAGLDLRSIELHRPSLDDVFLTKTGRSLRES</sequence>
<dbReference type="FunFam" id="3.40.50.300:FF:000335">
    <property type="entry name" value="ATP binding cassette subfamily A member 5"/>
    <property type="match status" value="1"/>
</dbReference>
<evidence type="ECO:0000256" key="7">
    <source>
        <dbReference type="ARBA" id="ARBA00022989"/>
    </source>
</evidence>
<evidence type="ECO:0000313" key="11">
    <source>
        <dbReference type="EMBL" id="SCG43722.1"/>
    </source>
</evidence>
<evidence type="ECO:0000256" key="8">
    <source>
        <dbReference type="ARBA" id="ARBA00023136"/>
    </source>
</evidence>
<dbReference type="GO" id="GO:0016887">
    <property type="term" value="F:ATP hydrolysis activity"/>
    <property type="evidence" value="ECO:0007669"/>
    <property type="project" value="InterPro"/>
</dbReference>
<evidence type="ECO:0000256" key="2">
    <source>
        <dbReference type="ARBA" id="ARBA00004413"/>
    </source>
</evidence>
<dbReference type="GO" id="GO:1900753">
    <property type="term" value="P:doxorubicin transport"/>
    <property type="evidence" value="ECO:0007669"/>
    <property type="project" value="InterPro"/>
</dbReference>
<evidence type="ECO:0000256" key="6">
    <source>
        <dbReference type="ARBA" id="ARBA00022840"/>
    </source>
</evidence>
<keyword evidence="6 11" id="KW-0067">ATP-binding</keyword>
<dbReference type="PROSITE" id="PS00211">
    <property type="entry name" value="ABC_TRANSPORTER_1"/>
    <property type="match status" value="1"/>
</dbReference>
<gene>
    <name evidence="11" type="ORF">GA0074704_1457</name>
</gene>